<dbReference type="InterPro" id="IPR018244">
    <property type="entry name" value="Allrgn_V5/Tpx1_CS"/>
</dbReference>
<dbReference type="InParanoid" id="A0A5N4ARJ0"/>
<dbReference type="GO" id="GO:0005576">
    <property type="term" value="C:extracellular region"/>
    <property type="evidence" value="ECO:0007669"/>
    <property type="project" value="UniProtKB-SubCell"/>
</dbReference>
<keyword evidence="5" id="KW-1185">Reference proteome</keyword>
<evidence type="ECO:0000259" key="3">
    <source>
        <dbReference type="SMART" id="SM00198"/>
    </source>
</evidence>
<dbReference type="InterPro" id="IPR035940">
    <property type="entry name" value="CAP_sf"/>
</dbReference>
<dbReference type="InterPro" id="IPR014044">
    <property type="entry name" value="CAP_dom"/>
</dbReference>
<accession>A0A5N4ARJ0</accession>
<dbReference type="InterPro" id="IPR001283">
    <property type="entry name" value="CRISP-related"/>
</dbReference>
<organism evidence="4 5">
    <name type="scientific">Photinus pyralis</name>
    <name type="common">Common eastern firefly</name>
    <name type="synonym">Lampyris pyralis</name>
    <dbReference type="NCBI Taxonomy" id="7054"/>
    <lineage>
        <taxon>Eukaryota</taxon>
        <taxon>Metazoa</taxon>
        <taxon>Ecdysozoa</taxon>
        <taxon>Arthropoda</taxon>
        <taxon>Hexapoda</taxon>
        <taxon>Insecta</taxon>
        <taxon>Pterygota</taxon>
        <taxon>Neoptera</taxon>
        <taxon>Endopterygota</taxon>
        <taxon>Coleoptera</taxon>
        <taxon>Polyphaga</taxon>
        <taxon>Elateriformia</taxon>
        <taxon>Elateroidea</taxon>
        <taxon>Lampyridae</taxon>
        <taxon>Lampyrinae</taxon>
        <taxon>Photinus</taxon>
    </lineage>
</organism>
<dbReference type="Proteomes" id="UP000327044">
    <property type="component" value="Unassembled WGS sequence"/>
</dbReference>
<dbReference type="Pfam" id="PF00188">
    <property type="entry name" value="CAP"/>
    <property type="match status" value="1"/>
</dbReference>
<protein>
    <recommendedName>
        <fullName evidence="3">SCP domain-containing protein</fullName>
    </recommendedName>
</protein>
<evidence type="ECO:0000313" key="4">
    <source>
        <dbReference type="EMBL" id="KAB0799916.1"/>
    </source>
</evidence>
<dbReference type="PANTHER" id="PTHR10334">
    <property type="entry name" value="CYSTEINE-RICH SECRETORY PROTEIN-RELATED"/>
    <property type="match status" value="1"/>
</dbReference>
<proteinExistence type="predicted"/>
<dbReference type="Gene3D" id="3.40.33.10">
    <property type="entry name" value="CAP"/>
    <property type="match status" value="1"/>
</dbReference>
<dbReference type="SMART" id="SM00198">
    <property type="entry name" value="SCP"/>
    <property type="match status" value="1"/>
</dbReference>
<dbReference type="EMBL" id="VVIM01000005">
    <property type="protein sequence ID" value="KAB0799916.1"/>
    <property type="molecule type" value="Genomic_DNA"/>
</dbReference>
<dbReference type="OrthoDB" id="414826at2759"/>
<dbReference type="SUPFAM" id="SSF55797">
    <property type="entry name" value="PR-1-like"/>
    <property type="match status" value="1"/>
</dbReference>
<dbReference type="AlphaFoldDB" id="A0A5N4ARJ0"/>
<name>A0A5N4ARJ0_PHOPY</name>
<feature type="domain" description="SCP" evidence="3">
    <location>
        <begin position="32"/>
        <end position="184"/>
    </location>
</feature>
<gene>
    <name evidence="4" type="ORF">PPYR_07796</name>
</gene>
<comment type="subcellular location">
    <subcellularLocation>
        <location evidence="1">Secreted</location>
    </subcellularLocation>
</comment>
<keyword evidence="2" id="KW-0964">Secreted</keyword>
<dbReference type="CDD" id="cd05380">
    <property type="entry name" value="CAP_euk"/>
    <property type="match status" value="1"/>
</dbReference>
<evidence type="ECO:0000256" key="1">
    <source>
        <dbReference type="ARBA" id="ARBA00004613"/>
    </source>
</evidence>
<reference evidence="4 5" key="1">
    <citation type="journal article" date="2018" name="Elife">
        <title>Firefly genomes illuminate parallel origins of bioluminescence in beetles.</title>
        <authorList>
            <person name="Fallon T.R."/>
            <person name="Lower S.E."/>
            <person name="Chang C.H."/>
            <person name="Bessho-Uehara M."/>
            <person name="Martin G.J."/>
            <person name="Bewick A.J."/>
            <person name="Behringer M."/>
            <person name="Debat H.J."/>
            <person name="Wong I."/>
            <person name="Day J.C."/>
            <person name="Suvorov A."/>
            <person name="Silva C.J."/>
            <person name="Stanger-Hall K.F."/>
            <person name="Hall D.W."/>
            <person name="Schmitz R.J."/>
            <person name="Nelson D.R."/>
            <person name="Lewis S.M."/>
            <person name="Shigenobu S."/>
            <person name="Bybee S.M."/>
            <person name="Larracuente A.M."/>
            <person name="Oba Y."/>
            <person name="Weng J.K."/>
        </authorList>
    </citation>
    <scope>NUCLEOTIDE SEQUENCE [LARGE SCALE GENOMIC DNA]</scope>
    <source>
        <strain evidence="4">1611_PpyrPB1</strain>
        <tissue evidence="4">Whole body</tissue>
    </source>
</reference>
<dbReference type="PRINTS" id="PR00837">
    <property type="entry name" value="V5TPXLIKE"/>
</dbReference>
<dbReference type="PRINTS" id="PR00838">
    <property type="entry name" value="V5ALLERGEN"/>
</dbReference>
<dbReference type="InterPro" id="IPR002413">
    <property type="entry name" value="V5_allergen-like"/>
</dbReference>
<evidence type="ECO:0000256" key="2">
    <source>
        <dbReference type="ARBA" id="ARBA00022525"/>
    </source>
</evidence>
<dbReference type="PROSITE" id="PS01010">
    <property type="entry name" value="CRISP_2"/>
    <property type="match status" value="1"/>
</dbReference>
<comment type="caution">
    <text evidence="4">The sequence shown here is derived from an EMBL/GenBank/DDBJ whole genome shotgun (WGS) entry which is preliminary data.</text>
</comment>
<sequence length="200" mass="22417">MKPAWSIPLYATTLIGVVCCSCIIYDAGVAPKDQQFIVNSHNTLRTLVAQGKLTGQPKAVNMKRLKWDDKLAAAGQKIAATCNYKHQRVRDPRWRTVGQNIGKTTSSALLPLPNWDKFIQSWFNEYKMYNFTNIPVKGTGHYTQIVWATTEYIGCGYTNYRHNATSNYIQFYVCNYGPGGNVPGMAPYKVGISSQCDNLC</sequence>
<evidence type="ECO:0000313" key="5">
    <source>
        <dbReference type="Proteomes" id="UP000327044"/>
    </source>
</evidence>
<dbReference type="PROSITE" id="PS01009">
    <property type="entry name" value="CRISP_1"/>
    <property type="match status" value="1"/>
</dbReference>